<feature type="compositionally biased region" description="Basic and acidic residues" evidence="1">
    <location>
        <begin position="1"/>
        <end position="21"/>
    </location>
</feature>
<accession>A0A133VPB0</accession>
<comment type="caution">
    <text evidence="2">The sequence shown here is derived from an EMBL/GenBank/DDBJ whole genome shotgun (WGS) entry which is preliminary data.</text>
</comment>
<gene>
    <name evidence="2" type="ORF">AKJ58_00480</name>
</gene>
<evidence type="ECO:0000313" key="3">
    <source>
        <dbReference type="Proteomes" id="UP000070256"/>
    </source>
</evidence>
<organism evidence="2 3">
    <name type="scientific">candidate division MSBL1 archaeon SCGC-AAA385D11</name>
    <dbReference type="NCBI Taxonomy" id="1698286"/>
    <lineage>
        <taxon>Archaea</taxon>
        <taxon>Methanobacteriati</taxon>
        <taxon>Methanobacteriota</taxon>
        <taxon>candidate division MSBL1</taxon>
    </lineage>
</organism>
<reference evidence="2 3" key="1">
    <citation type="journal article" date="2016" name="Sci. Rep.">
        <title>Metabolic traits of an uncultured archaeal lineage -MSBL1- from brine pools of the Red Sea.</title>
        <authorList>
            <person name="Mwirichia R."/>
            <person name="Alam I."/>
            <person name="Rashid M."/>
            <person name="Vinu M."/>
            <person name="Ba-Alawi W."/>
            <person name="Anthony Kamau A."/>
            <person name="Kamanda Ngugi D."/>
            <person name="Goker M."/>
            <person name="Klenk H.P."/>
            <person name="Bajic V."/>
            <person name="Stingl U."/>
        </authorList>
    </citation>
    <scope>NUCLEOTIDE SEQUENCE [LARGE SCALE GENOMIC DNA]</scope>
    <source>
        <strain evidence="2">SCGC-AAA385D11</strain>
    </source>
</reference>
<feature type="region of interest" description="Disordered" evidence="1">
    <location>
        <begin position="1"/>
        <end position="25"/>
    </location>
</feature>
<sequence length="78" mass="8441">MPEKACKSPSETKKNREKDPESGTVRGAVCADCGASVVKMADPRKEGTSFFCTKEKKKVNIVSLCSKLAKGFRRSSGK</sequence>
<proteinExistence type="predicted"/>
<evidence type="ECO:0000256" key="1">
    <source>
        <dbReference type="SAM" id="MobiDB-lite"/>
    </source>
</evidence>
<dbReference type="Proteomes" id="UP000070256">
    <property type="component" value="Unassembled WGS sequence"/>
</dbReference>
<name>A0A133VPB0_9EURY</name>
<dbReference type="AlphaFoldDB" id="A0A133VPB0"/>
<keyword evidence="3" id="KW-1185">Reference proteome</keyword>
<evidence type="ECO:0000313" key="2">
    <source>
        <dbReference type="EMBL" id="KXB08257.1"/>
    </source>
</evidence>
<protein>
    <submittedName>
        <fullName evidence="2">Uncharacterized protein</fullName>
    </submittedName>
</protein>
<dbReference type="EMBL" id="LHYK01000005">
    <property type="protein sequence ID" value="KXB08257.1"/>
    <property type="molecule type" value="Genomic_DNA"/>
</dbReference>